<keyword evidence="5" id="KW-0813">Transport</keyword>
<evidence type="ECO:0000256" key="8">
    <source>
        <dbReference type="ARBA" id="ARBA00022692"/>
    </source>
</evidence>
<feature type="transmembrane region" description="Helical" evidence="13">
    <location>
        <begin position="361"/>
        <end position="380"/>
    </location>
</feature>
<comment type="caution">
    <text evidence="14">The sequence shown here is derived from an EMBL/GenBank/DDBJ whole genome shotgun (WGS) entry which is preliminary data.</text>
</comment>
<dbReference type="PANTHER" id="PTHR43298">
    <property type="entry name" value="MULTIDRUG RESISTANCE PROTEIN NORM-RELATED"/>
    <property type="match status" value="1"/>
</dbReference>
<keyword evidence="11 13" id="KW-0472">Membrane</keyword>
<name>A0A9D2HA76_9FIRM</name>
<evidence type="ECO:0000256" key="9">
    <source>
        <dbReference type="ARBA" id="ARBA00022989"/>
    </source>
</evidence>
<feature type="transmembrane region" description="Helical" evidence="13">
    <location>
        <begin position="294"/>
        <end position="314"/>
    </location>
</feature>
<dbReference type="PANTHER" id="PTHR43298:SF2">
    <property type="entry name" value="FMN_FAD EXPORTER YEEO-RELATED"/>
    <property type="match status" value="1"/>
</dbReference>
<evidence type="ECO:0000256" key="5">
    <source>
        <dbReference type="ARBA" id="ARBA00022448"/>
    </source>
</evidence>
<protein>
    <recommendedName>
        <fullName evidence="4">Probable multidrug resistance protein NorM</fullName>
    </recommendedName>
    <alternativeName>
        <fullName evidence="12">Multidrug-efflux transporter</fullName>
    </alternativeName>
</protein>
<comment type="subcellular location">
    <subcellularLocation>
        <location evidence="2">Cell membrane</location>
        <topology evidence="2">Multi-pass membrane protein</topology>
    </subcellularLocation>
</comment>
<feature type="transmembrane region" description="Helical" evidence="13">
    <location>
        <begin position="392"/>
        <end position="412"/>
    </location>
</feature>
<comment type="function">
    <text evidence="1">Multidrug efflux pump.</text>
</comment>
<evidence type="ECO:0000256" key="11">
    <source>
        <dbReference type="ARBA" id="ARBA00023136"/>
    </source>
</evidence>
<dbReference type="NCBIfam" id="TIGR00797">
    <property type="entry name" value="matE"/>
    <property type="match status" value="1"/>
</dbReference>
<feature type="transmembrane region" description="Helical" evidence="13">
    <location>
        <begin position="21"/>
        <end position="45"/>
    </location>
</feature>
<dbReference type="InterPro" id="IPR002528">
    <property type="entry name" value="MATE_fam"/>
</dbReference>
<feature type="transmembrane region" description="Helical" evidence="13">
    <location>
        <begin position="418"/>
        <end position="440"/>
    </location>
</feature>
<feature type="transmembrane region" description="Helical" evidence="13">
    <location>
        <begin position="326"/>
        <end position="349"/>
    </location>
</feature>
<dbReference type="InterPro" id="IPR048279">
    <property type="entry name" value="MdtK-like"/>
</dbReference>
<feature type="transmembrane region" description="Helical" evidence="13">
    <location>
        <begin position="173"/>
        <end position="193"/>
    </location>
</feature>
<evidence type="ECO:0000256" key="7">
    <source>
        <dbReference type="ARBA" id="ARBA00022475"/>
    </source>
</evidence>
<keyword evidence="8 13" id="KW-0812">Transmembrane</keyword>
<evidence type="ECO:0000256" key="3">
    <source>
        <dbReference type="ARBA" id="ARBA00010199"/>
    </source>
</evidence>
<reference evidence="14" key="1">
    <citation type="journal article" date="2021" name="PeerJ">
        <title>Extensive microbial diversity within the chicken gut microbiome revealed by metagenomics and culture.</title>
        <authorList>
            <person name="Gilroy R."/>
            <person name="Ravi A."/>
            <person name="Getino M."/>
            <person name="Pursley I."/>
            <person name="Horton D.L."/>
            <person name="Alikhan N.F."/>
            <person name="Baker D."/>
            <person name="Gharbi K."/>
            <person name="Hall N."/>
            <person name="Watson M."/>
            <person name="Adriaenssens E.M."/>
            <person name="Foster-Nyarko E."/>
            <person name="Jarju S."/>
            <person name="Secka A."/>
            <person name="Antonio M."/>
            <person name="Oren A."/>
            <person name="Chaudhuri R.R."/>
            <person name="La Ragione R."/>
            <person name="Hildebrand F."/>
            <person name="Pallen M.J."/>
        </authorList>
    </citation>
    <scope>NUCLEOTIDE SEQUENCE</scope>
    <source>
        <strain evidence="14">ChiSjej2B20-11307</strain>
    </source>
</reference>
<dbReference type="GO" id="GO:0006811">
    <property type="term" value="P:monoatomic ion transport"/>
    <property type="evidence" value="ECO:0007669"/>
    <property type="project" value="UniProtKB-KW"/>
</dbReference>
<dbReference type="Pfam" id="PF01554">
    <property type="entry name" value="MatE"/>
    <property type="match status" value="2"/>
</dbReference>
<feature type="transmembrane region" description="Helical" evidence="13">
    <location>
        <begin position="99"/>
        <end position="120"/>
    </location>
</feature>
<comment type="similarity">
    <text evidence="3">Belongs to the multi antimicrobial extrusion (MATE) (TC 2.A.66.1) family.</text>
</comment>
<dbReference type="InterPro" id="IPR050222">
    <property type="entry name" value="MATE_MdtK"/>
</dbReference>
<keyword evidence="9 13" id="KW-1133">Transmembrane helix</keyword>
<keyword evidence="10" id="KW-0406">Ion transport</keyword>
<evidence type="ECO:0000256" key="1">
    <source>
        <dbReference type="ARBA" id="ARBA00003408"/>
    </source>
</evidence>
<evidence type="ECO:0000256" key="4">
    <source>
        <dbReference type="ARBA" id="ARBA00020268"/>
    </source>
</evidence>
<dbReference type="GO" id="GO:0005886">
    <property type="term" value="C:plasma membrane"/>
    <property type="evidence" value="ECO:0007669"/>
    <property type="project" value="UniProtKB-SubCell"/>
</dbReference>
<evidence type="ECO:0000256" key="10">
    <source>
        <dbReference type="ARBA" id="ARBA00023065"/>
    </source>
</evidence>
<dbReference type="CDD" id="cd13137">
    <property type="entry name" value="MATE_NorM_like"/>
    <property type="match status" value="1"/>
</dbReference>
<dbReference type="PIRSF" id="PIRSF006603">
    <property type="entry name" value="DinF"/>
    <property type="match status" value="1"/>
</dbReference>
<evidence type="ECO:0000313" key="15">
    <source>
        <dbReference type="Proteomes" id="UP000824223"/>
    </source>
</evidence>
<keyword evidence="7" id="KW-1003">Cell membrane</keyword>
<dbReference type="AlphaFoldDB" id="A0A9D2HA76"/>
<feature type="transmembrane region" description="Helical" evidence="13">
    <location>
        <begin position="199"/>
        <end position="219"/>
    </location>
</feature>
<dbReference type="Proteomes" id="UP000824223">
    <property type="component" value="Unassembled WGS sequence"/>
</dbReference>
<evidence type="ECO:0000256" key="12">
    <source>
        <dbReference type="ARBA" id="ARBA00031636"/>
    </source>
</evidence>
<feature type="transmembrane region" description="Helical" evidence="13">
    <location>
        <begin position="57"/>
        <end position="79"/>
    </location>
</feature>
<feature type="transmembrane region" description="Helical" evidence="13">
    <location>
        <begin position="140"/>
        <end position="161"/>
    </location>
</feature>
<evidence type="ECO:0000256" key="6">
    <source>
        <dbReference type="ARBA" id="ARBA00022449"/>
    </source>
</evidence>
<feature type="transmembrane region" description="Helical" evidence="13">
    <location>
        <begin position="262"/>
        <end position="288"/>
    </location>
</feature>
<dbReference type="EMBL" id="DXAK01000047">
    <property type="protein sequence ID" value="HJA07418.1"/>
    <property type="molecule type" value="Genomic_DNA"/>
</dbReference>
<sequence length="453" mass="50057">MEREQRIDKKRLLFDNKALAALILPLIVEQLLAVLVGMADSIMVASVGETAVSGVSLVDNIMVLFINLFAALATGGAVIAGQYLGQRNEKQSCRAATQLVWFITFMAVIIMALIYCAKWFILHVVFGQIDGEVMRHANTYLMIVTASIPFIALYNAGAAIFRVMGNSRISMQVAIIMNVINVCGNAFLIFGLHRGTEGVAIPTLVSRITAAVLIIALLCRQHWQIHIDKPFHYRPDWTMIKRILGIGIPNGMENAMFQLGKIIVLSLVSTFGTYAIAANAVCNAVANFQILPGMAINLAITAVIARCIGAGEYVQAEYFTKKLLRLVYICMWGINIVILMLAPFILWAYNLSDVTAQTARTILYFHAASACVIWPVAFSLPSTLRAAGDAKVTMIISLASMWIFRIIFSYVLGRYFGFGVLGVWIAMVIDWCVRALCMVLRYRSGKWKLIHSI</sequence>
<dbReference type="GO" id="GO:0015297">
    <property type="term" value="F:antiporter activity"/>
    <property type="evidence" value="ECO:0007669"/>
    <property type="project" value="UniProtKB-KW"/>
</dbReference>
<proteinExistence type="inferred from homology"/>
<evidence type="ECO:0000313" key="14">
    <source>
        <dbReference type="EMBL" id="HJA07418.1"/>
    </source>
</evidence>
<evidence type="ECO:0000256" key="13">
    <source>
        <dbReference type="SAM" id="Phobius"/>
    </source>
</evidence>
<reference evidence="14" key="2">
    <citation type="submission" date="2021-04" db="EMBL/GenBank/DDBJ databases">
        <authorList>
            <person name="Gilroy R."/>
        </authorList>
    </citation>
    <scope>NUCLEOTIDE SEQUENCE</scope>
    <source>
        <strain evidence="14">ChiSjej2B20-11307</strain>
    </source>
</reference>
<organism evidence="14 15">
    <name type="scientific">Candidatus Mediterraneibacter pullicola</name>
    <dbReference type="NCBI Taxonomy" id="2838682"/>
    <lineage>
        <taxon>Bacteria</taxon>
        <taxon>Bacillati</taxon>
        <taxon>Bacillota</taxon>
        <taxon>Clostridia</taxon>
        <taxon>Lachnospirales</taxon>
        <taxon>Lachnospiraceae</taxon>
        <taxon>Mediterraneibacter</taxon>
    </lineage>
</organism>
<keyword evidence="6" id="KW-0050">Antiport</keyword>
<dbReference type="GO" id="GO:0042910">
    <property type="term" value="F:xenobiotic transmembrane transporter activity"/>
    <property type="evidence" value="ECO:0007669"/>
    <property type="project" value="InterPro"/>
</dbReference>
<accession>A0A9D2HA76</accession>
<gene>
    <name evidence="14" type="ORF">H9798_09810</name>
</gene>
<evidence type="ECO:0000256" key="2">
    <source>
        <dbReference type="ARBA" id="ARBA00004651"/>
    </source>
</evidence>